<dbReference type="InterPro" id="IPR008979">
    <property type="entry name" value="Galactose-bd-like_sf"/>
</dbReference>
<dbReference type="GO" id="GO:0030245">
    <property type="term" value="P:cellulose catabolic process"/>
    <property type="evidence" value="ECO:0007669"/>
    <property type="project" value="InterPro"/>
</dbReference>
<dbReference type="Pfam" id="PF00933">
    <property type="entry name" value="Glyco_hydro_3"/>
    <property type="match status" value="1"/>
</dbReference>
<dbReference type="Gene3D" id="3.40.50.1700">
    <property type="entry name" value="Glycoside hydrolase family 3 C-terminal domain"/>
    <property type="match status" value="1"/>
</dbReference>
<accession>A0A511N887</accession>
<reference evidence="11 12" key="1">
    <citation type="submission" date="2019-07" db="EMBL/GenBank/DDBJ databases">
        <title>Whole genome shotgun sequence of Deinococcus cellulosilyticus NBRC 106333.</title>
        <authorList>
            <person name="Hosoyama A."/>
            <person name="Uohara A."/>
            <person name="Ohji S."/>
            <person name="Ichikawa N."/>
        </authorList>
    </citation>
    <scope>NUCLEOTIDE SEQUENCE [LARGE SCALE GENOMIC DNA]</scope>
    <source>
        <strain evidence="11 12">NBRC 106333</strain>
    </source>
</reference>
<dbReference type="Gene3D" id="3.20.20.300">
    <property type="entry name" value="Glycoside hydrolase, family 3, N-terminal domain"/>
    <property type="match status" value="1"/>
</dbReference>
<dbReference type="InterPro" id="IPR001764">
    <property type="entry name" value="Glyco_hydro_3_N"/>
</dbReference>
<dbReference type="SUPFAM" id="SSF52279">
    <property type="entry name" value="Beta-D-glucan exohydrolase, C-terminal domain"/>
    <property type="match status" value="1"/>
</dbReference>
<evidence type="ECO:0000256" key="9">
    <source>
        <dbReference type="RuleBase" id="RU361161"/>
    </source>
</evidence>
<keyword evidence="12" id="KW-1185">Reference proteome</keyword>
<dbReference type="InterPro" id="IPR002772">
    <property type="entry name" value="Glyco_hydro_3_C"/>
</dbReference>
<organism evidence="11 12">
    <name type="scientific">Deinococcus cellulosilyticus (strain DSM 18568 / NBRC 106333 / KACC 11606 / 5516J-15)</name>
    <dbReference type="NCBI Taxonomy" id="1223518"/>
    <lineage>
        <taxon>Bacteria</taxon>
        <taxon>Thermotogati</taxon>
        <taxon>Deinococcota</taxon>
        <taxon>Deinococci</taxon>
        <taxon>Deinococcales</taxon>
        <taxon>Deinococcaceae</taxon>
        <taxon>Deinococcus</taxon>
    </lineage>
</organism>
<dbReference type="Gene3D" id="2.60.40.2030">
    <property type="match status" value="1"/>
</dbReference>
<dbReference type="InterPro" id="IPR036881">
    <property type="entry name" value="Glyco_hydro_3_C_sf"/>
</dbReference>
<evidence type="ECO:0000313" key="12">
    <source>
        <dbReference type="Proteomes" id="UP000321306"/>
    </source>
</evidence>
<evidence type="ECO:0000256" key="5">
    <source>
        <dbReference type="ARBA" id="ARBA00022737"/>
    </source>
</evidence>
<gene>
    <name evidence="11" type="ORF">DC3_46650</name>
</gene>
<dbReference type="SUPFAM" id="SSF49785">
    <property type="entry name" value="Galactose-binding domain-like"/>
    <property type="match status" value="1"/>
</dbReference>
<dbReference type="GO" id="GO:0008810">
    <property type="term" value="F:cellulase activity"/>
    <property type="evidence" value="ECO:0007669"/>
    <property type="project" value="InterPro"/>
</dbReference>
<dbReference type="InterPro" id="IPR005087">
    <property type="entry name" value="CBM11"/>
</dbReference>
<dbReference type="InterPro" id="IPR003644">
    <property type="entry name" value="Calx_beta"/>
</dbReference>
<dbReference type="GO" id="GO:0007154">
    <property type="term" value="P:cell communication"/>
    <property type="evidence" value="ECO:0007669"/>
    <property type="project" value="InterPro"/>
</dbReference>
<dbReference type="EMBL" id="BJXB01000027">
    <property type="protein sequence ID" value="GEM49030.1"/>
    <property type="molecule type" value="Genomic_DNA"/>
</dbReference>
<evidence type="ECO:0000313" key="11">
    <source>
        <dbReference type="EMBL" id="GEM49030.1"/>
    </source>
</evidence>
<protein>
    <recommendedName>
        <fullName evidence="3">beta-glucosidase</fullName>
        <ecNumber evidence="3">3.2.1.21</ecNumber>
    </recommendedName>
</protein>
<dbReference type="Pfam" id="PF03425">
    <property type="entry name" value="CBM_11"/>
    <property type="match status" value="1"/>
</dbReference>
<dbReference type="SMART" id="SM00237">
    <property type="entry name" value="Calx_beta"/>
    <property type="match status" value="1"/>
</dbReference>
<feature type="domain" description="Calx-beta" evidence="10">
    <location>
        <begin position="187"/>
        <end position="284"/>
    </location>
</feature>
<evidence type="ECO:0000256" key="4">
    <source>
        <dbReference type="ARBA" id="ARBA00022729"/>
    </source>
</evidence>
<dbReference type="SUPFAM" id="SSF51445">
    <property type="entry name" value="(Trans)glycosidases"/>
    <property type="match status" value="1"/>
</dbReference>
<dbReference type="Pfam" id="PF01915">
    <property type="entry name" value="Glyco_hydro_3_C"/>
    <property type="match status" value="1"/>
</dbReference>
<dbReference type="InterPro" id="IPR017853">
    <property type="entry name" value="GH"/>
</dbReference>
<dbReference type="PANTHER" id="PTHR30620">
    <property type="entry name" value="PERIPLASMIC BETA-GLUCOSIDASE-RELATED"/>
    <property type="match status" value="1"/>
</dbReference>
<proteinExistence type="inferred from homology"/>
<evidence type="ECO:0000259" key="10">
    <source>
        <dbReference type="SMART" id="SM00237"/>
    </source>
</evidence>
<dbReference type="Pfam" id="PF03160">
    <property type="entry name" value="Calx-beta"/>
    <property type="match status" value="1"/>
</dbReference>
<dbReference type="PRINTS" id="PR00133">
    <property type="entry name" value="GLHYDRLASE3"/>
</dbReference>
<keyword evidence="4" id="KW-0732">Signal</keyword>
<name>A0A511N887_DEIC1</name>
<dbReference type="EC" id="3.2.1.21" evidence="3"/>
<sequence>MFQNFESAVDVDAADSTAQIRTFKEKGEDPLVITQETIKNAENKDTKALKVQYTLTGSWGGFDFKIADASGKKWGSTDWSSFKAITFMFYGDGSGKTYRFDLLDNKGPNKDIDSAERFEFPFKDDTKGWKKIEVPFDQMVRRGWQPSGETPNDGVTLSEVWGFTFELSNGQGEAVSRTIFIDDIQLIPGGTKPPVTVKVSLDTSRVAVNEGQQATVTVKLDKKPTSPVTVKYSTADKTAKAGSNYTAASGTLTFAAGEDSKTFSIQSSNNNVAEGNLTVKYTLSNPTGATLDTTKEGILYIKDDEKFPYQDSTKSVEARVNDLLSRMTLEEKIGQMTQAERSAVNGKKYDLADLSIGSLLSGGGSAPTTGNNPVDWANMVDDFQNHSLLNRLSIPMLYGVDGVHGHHNVYGATIFPHNIGLGATRNPELVKKIGEVTAAEIYATGIRWDFSPCLCVGRDERWGRTYESFGEDPEIASMMTPIIDGYQGTSLNNKNSVMATAKHYVGDGGTTWNNGKIDQGDTQVDEATLRKIHLAPFIEAIKHNVGTIMPSYSSWNGQKLHGHKQLLTDILKTELGFKGFLISDWAAIDQIPGDYNSDIKNSINAGLDMIMVPDKYQTFITGAIAEVNAGNIPMSRIDDAVKRILTKKFELGLFEKPFSDRSELAEVGSAAHRAVARQAVQESLVLLKNDSLLPLKKTGKLLVAGAHANDIGLQSGGWTISWQGKAGAITKGTTILEGIKQVAPTATVDHVVTPSAADVTGKGYEAAIVVVGEQPYAEGAGDNGTLTLSAADQATVNNVCSNVKCVVVLISGRPMIVNDQLAKSSAFVAAWLPGSEGAGVADVLFGDKNFKGKLSFSWPKSVAQLPLNVGDATYDPLFAYGFGLSYNQ</sequence>
<keyword evidence="5" id="KW-0677">Repeat</keyword>
<dbReference type="FunFam" id="3.40.50.1700:FF:000002">
    <property type="entry name" value="Glycosyl hydrolase family protein"/>
    <property type="match status" value="1"/>
</dbReference>
<dbReference type="InterPro" id="IPR019800">
    <property type="entry name" value="Glyco_hydro_3_AS"/>
</dbReference>
<comment type="catalytic activity">
    <reaction evidence="1">
        <text>Hydrolysis of terminal, non-reducing beta-D-glucosyl residues with release of beta-D-glucose.</text>
        <dbReference type="EC" id="3.2.1.21"/>
    </reaction>
</comment>
<dbReference type="PANTHER" id="PTHR30620:SF16">
    <property type="entry name" value="LYSOSOMAL BETA GLUCOSIDASE"/>
    <property type="match status" value="1"/>
</dbReference>
<evidence type="ECO:0000256" key="2">
    <source>
        <dbReference type="ARBA" id="ARBA00005336"/>
    </source>
</evidence>
<dbReference type="SUPFAM" id="SSF141072">
    <property type="entry name" value="CalX-like"/>
    <property type="match status" value="1"/>
</dbReference>
<dbReference type="InterPro" id="IPR051915">
    <property type="entry name" value="Cellulose_Degrad_GH3"/>
</dbReference>
<dbReference type="Gene3D" id="2.60.120.430">
    <property type="entry name" value="Galactose-binding lectin"/>
    <property type="match status" value="1"/>
</dbReference>
<dbReference type="Proteomes" id="UP000321306">
    <property type="component" value="Unassembled WGS sequence"/>
</dbReference>
<dbReference type="GO" id="GO:0008422">
    <property type="term" value="F:beta-glucosidase activity"/>
    <property type="evidence" value="ECO:0007669"/>
    <property type="project" value="UniProtKB-EC"/>
</dbReference>
<dbReference type="GO" id="GO:0016020">
    <property type="term" value="C:membrane"/>
    <property type="evidence" value="ECO:0007669"/>
    <property type="project" value="InterPro"/>
</dbReference>
<dbReference type="InterPro" id="IPR036962">
    <property type="entry name" value="Glyco_hydro_3_N_sf"/>
</dbReference>
<comment type="similarity">
    <text evidence="2 9">Belongs to the glycosyl hydrolase 3 family.</text>
</comment>
<keyword evidence="7" id="KW-0106">Calcium</keyword>
<evidence type="ECO:0000256" key="3">
    <source>
        <dbReference type="ARBA" id="ARBA00012744"/>
    </source>
</evidence>
<evidence type="ECO:0000256" key="8">
    <source>
        <dbReference type="ARBA" id="ARBA00023295"/>
    </source>
</evidence>
<keyword evidence="6 9" id="KW-0378">Hydrolase</keyword>
<keyword evidence="8 9" id="KW-0326">Glycosidase</keyword>
<dbReference type="AlphaFoldDB" id="A0A511N887"/>
<evidence type="ECO:0000256" key="1">
    <source>
        <dbReference type="ARBA" id="ARBA00000448"/>
    </source>
</evidence>
<evidence type="ECO:0000256" key="6">
    <source>
        <dbReference type="ARBA" id="ARBA00022801"/>
    </source>
</evidence>
<evidence type="ECO:0000256" key="7">
    <source>
        <dbReference type="ARBA" id="ARBA00022837"/>
    </source>
</evidence>
<dbReference type="InterPro" id="IPR038081">
    <property type="entry name" value="CalX-like_sf"/>
</dbReference>
<comment type="caution">
    <text evidence="11">The sequence shown here is derived from an EMBL/GenBank/DDBJ whole genome shotgun (WGS) entry which is preliminary data.</text>
</comment>
<dbReference type="PROSITE" id="PS00775">
    <property type="entry name" value="GLYCOSYL_HYDROL_F3"/>
    <property type="match status" value="1"/>
</dbReference>